<dbReference type="InterPro" id="IPR053967">
    <property type="entry name" value="LlgE_F_G-like_D1"/>
</dbReference>
<dbReference type="PANTHER" id="PTHR30435:SF19">
    <property type="entry name" value="FLAGELLAR BASAL-BODY ROD PROTEIN FLGG"/>
    <property type="match status" value="1"/>
</dbReference>
<dbReference type="NCBIfam" id="TIGR02490">
    <property type="entry name" value="flgF"/>
    <property type="match status" value="1"/>
</dbReference>
<dbReference type="InterPro" id="IPR037925">
    <property type="entry name" value="FlgE/F/G-like"/>
</dbReference>
<evidence type="ECO:0000313" key="9">
    <source>
        <dbReference type="Proteomes" id="UP000598467"/>
    </source>
</evidence>
<dbReference type="InterPro" id="IPR001444">
    <property type="entry name" value="Flag_bb_rod_N"/>
</dbReference>
<dbReference type="EMBL" id="JABFCZ010000019">
    <property type="protein sequence ID" value="MBD1548072.1"/>
    <property type="molecule type" value="Genomic_DNA"/>
</dbReference>
<evidence type="ECO:0000313" key="8">
    <source>
        <dbReference type="EMBL" id="MBD1548072.1"/>
    </source>
</evidence>
<proteinExistence type="inferred from homology"/>
<dbReference type="Pfam" id="PF22692">
    <property type="entry name" value="LlgE_F_G_D1"/>
    <property type="match status" value="1"/>
</dbReference>
<dbReference type="PANTHER" id="PTHR30435">
    <property type="entry name" value="FLAGELLAR PROTEIN"/>
    <property type="match status" value="1"/>
</dbReference>
<dbReference type="InterPro" id="IPR020013">
    <property type="entry name" value="Flagellar_FlgE/F/G"/>
</dbReference>
<name>A0A926P5T8_9HYPH</name>
<evidence type="ECO:0000259" key="6">
    <source>
        <dbReference type="Pfam" id="PF06429"/>
    </source>
</evidence>
<organism evidence="8 9">
    <name type="scientific">Roseibium aggregatum</name>
    <dbReference type="NCBI Taxonomy" id="187304"/>
    <lineage>
        <taxon>Bacteria</taxon>
        <taxon>Pseudomonadati</taxon>
        <taxon>Pseudomonadota</taxon>
        <taxon>Alphaproteobacteria</taxon>
        <taxon>Hyphomicrobiales</taxon>
        <taxon>Stappiaceae</taxon>
        <taxon>Roseibium</taxon>
    </lineage>
</organism>
<dbReference type="GO" id="GO:0030694">
    <property type="term" value="C:bacterial-type flagellum basal body, rod"/>
    <property type="evidence" value="ECO:0007669"/>
    <property type="project" value="UniProtKB-UniRule"/>
</dbReference>
<evidence type="ECO:0000259" key="7">
    <source>
        <dbReference type="Pfam" id="PF22692"/>
    </source>
</evidence>
<evidence type="ECO:0000256" key="3">
    <source>
        <dbReference type="ARBA" id="ARBA00023143"/>
    </source>
</evidence>
<dbReference type="RefSeq" id="WP_190292805.1">
    <property type="nucleotide sequence ID" value="NZ_JABFCZ010000019.1"/>
</dbReference>
<dbReference type="Pfam" id="PF00460">
    <property type="entry name" value="Flg_bb_rod"/>
    <property type="match status" value="1"/>
</dbReference>
<dbReference type="AlphaFoldDB" id="A0A926P5T8"/>
<dbReference type="GO" id="GO:0071978">
    <property type="term" value="P:bacterial-type flagellum-dependent swarming motility"/>
    <property type="evidence" value="ECO:0007669"/>
    <property type="project" value="TreeGrafter"/>
</dbReference>
<dbReference type="InterPro" id="IPR010930">
    <property type="entry name" value="Flg_bb/hook_C_dom"/>
</dbReference>
<dbReference type="NCBIfam" id="TIGR03506">
    <property type="entry name" value="FlgEFG_subfam"/>
    <property type="match status" value="1"/>
</dbReference>
<feature type="domain" description="Flagellar basal body rod protein N-terminal" evidence="5">
    <location>
        <begin position="7"/>
        <end position="35"/>
    </location>
</feature>
<dbReference type="PROSITE" id="PS00588">
    <property type="entry name" value="FLAGELLA_BB_ROD"/>
    <property type="match status" value="1"/>
</dbReference>
<dbReference type="Proteomes" id="UP000598467">
    <property type="component" value="Unassembled WGS sequence"/>
</dbReference>
<evidence type="ECO:0000256" key="4">
    <source>
        <dbReference type="RuleBase" id="RU362116"/>
    </source>
</evidence>
<protein>
    <recommendedName>
        <fullName evidence="4">Flagellar basal-body rod protein FlgF</fullName>
    </recommendedName>
</protein>
<keyword evidence="8" id="KW-0969">Cilium</keyword>
<dbReference type="Pfam" id="PF06429">
    <property type="entry name" value="Flg_bbr_C"/>
    <property type="match status" value="1"/>
</dbReference>
<comment type="caution">
    <text evidence="8">The sequence shown here is derived from an EMBL/GenBank/DDBJ whole genome shotgun (WGS) entry which is preliminary data.</text>
</comment>
<feature type="domain" description="Flagellar hook protein FlgE/F/G-like D1" evidence="7">
    <location>
        <begin position="88"/>
        <end position="153"/>
    </location>
</feature>
<keyword evidence="8" id="KW-0966">Cell projection</keyword>
<evidence type="ECO:0000256" key="1">
    <source>
        <dbReference type="ARBA" id="ARBA00004117"/>
    </source>
</evidence>
<accession>A0A926P5T8</accession>
<feature type="domain" description="Flagellar basal-body/hook protein C-terminal" evidence="6">
    <location>
        <begin position="195"/>
        <end position="239"/>
    </location>
</feature>
<evidence type="ECO:0000259" key="5">
    <source>
        <dbReference type="Pfam" id="PF00460"/>
    </source>
</evidence>
<dbReference type="SUPFAM" id="SSF117143">
    <property type="entry name" value="Flagellar hook protein flgE"/>
    <property type="match status" value="1"/>
</dbReference>
<comment type="subunit">
    <text evidence="4">The basal body constitutes a major portion of the flagellar organelle and consists of five rings (E,L,P,S, and M) mounted on a central rod. The rod consists of about 26 subunits of FlgG in the distal portion, and FlgB, FlgC and FlgF are thought to build up the proximal portion of the rod with about 6 subunits each.</text>
</comment>
<gene>
    <name evidence="8" type="primary">flgF</name>
    <name evidence="8" type="ORF">HK439_17530</name>
</gene>
<comment type="subcellular location">
    <subcellularLocation>
        <location evidence="1 4">Bacterial flagellum basal body</location>
    </subcellularLocation>
</comment>
<reference evidence="8" key="1">
    <citation type="submission" date="2020-05" db="EMBL/GenBank/DDBJ databases">
        <title>Identification of trans-AT polyketide cluster in two marine bacteria, producers of a novel glutaramide-containing polyketide sesbanimide D and analogs.</title>
        <authorList>
            <person name="Kacar D."/>
            <person name="Rodriguez P."/>
            <person name="Canedo L."/>
            <person name="Gonzalez E."/>
            <person name="Galan B."/>
            <person name="De La Calle F."/>
            <person name="Garcia J.L."/>
        </authorList>
    </citation>
    <scope>NUCLEOTIDE SEQUENCE</scope>
    <source>
        <strain evidence="8">PHM038</strain>
    </source>
</reference>
<keyword evidence="8" id="KW-0282">Flagellum</keyword>
<keyword evidence="3 4" id="KW-0975">Bacterial flagellum</keyword>
<dbReference type="InterPro" id="IPR019776">
    <property type="entry name" value="Flagellar_basal_body_rod_CS"/>
</dbReference>
<dbReference type="InterPro" id="IPR012836">
    <property type="entry name" value="FlgF"/>
</dbReference>
<sequence>MENAQLIALSRQSALRNQLDVVANNMANINTTGFKSQRMLFEEYIMPVAEATEFQVPDRDLSYVHDVGTLTNFEAGSLKTTGNDFDLAVKGEGFFVVQMGDGTQAYTRNGSFHLDNNGQLVTSEGRPVLTDRGPITFSQQDGKIEIAEYGTISTAQGNSGTIRLVNFDNPQELIQVGDSLFTGGTPAPLTDGKVVQGAIEQSNVQGVEEISRVIEITRAYETISKLMKDTDDLRQSAISALGRLEA</sequence>
<evidence type="ECO:0000256" key="2">
    <source>
        <dbReference type="ARBA" id="ARBA00009677"/>
    </source>
</evidence>
<comment type="similarity">
    <text evidence="2 4">Belongs to the flagella basal body rod proteins family.</text>
</comment>